<feature type="domain" description="VWFA" evidence="2">
    <location>
        <begin position="163"/>
        <end position="331"/>
    </location>
</feature>
<evidence type="ECO:0000259" key="2">
    <source>
        <dbReference type="PROSITE" id="PS50234"/>
    </source>
</evidence>
<sequence>MTPETASGAPNPFSPSPPRVLEHPDEVGAERQRQAARTTSRAELTLRHPSLDRVSRDVGDLEEAALGDLLREDPDEAMALLADLARATDVRLRAAARRLARSIALRPPSAGAATPNGRPRLTTLPQPDGGDLDLDATLGRLDATPYLRGEDLHVRDWRRRGTAYVLLVDVSGSVAGARLATAVLAAGALASRLRPGDELAVVAFARDALVLRAIDAAAPPGDVVDALLDLRGHGTTDVAHGLTVGLRQAARARSPRREVVVLGDGVATAGGDASGVASDAGRLGARIHVLAVDDADEARTACRAIAAAGGGRVAPLRRPSDAADALATVLA</sequence>
<accession>A0A542DVD9</accession>
<dbReference type="InterPro" id="IPR036465">
    <property type="entry name" value="vWFA_dom_sf"/>
</dbReference>
<feature type="region of interest" description="Disordered" evidence="1">
    <location>
        <begin position="106"/>
        <end position="129"/>
    </location>
</feature>
<dbReference type="InterPro" id="IPR002035">
    <property type="entry name" value="VWF_A"/>
</dbReference>
<comment type="caution">
    <text evidence="3">The sequence shown here is derived from an EMBL/GenBank/DDBJ whole genome shotgun (WGS) entry which is preliminary data.</text>
</comment>
<organism evidence="3 4">
    <name type="scientific">Lapillicoccus jejuensis</name>
    <dbReference type="NCBI Taxonomy" id="402171"/>
    <lineage>
        <taxon>Bacteria</taxon>
        <taxon>Bacillati</taxon>
        <taxon>Actinomycetota</taxon>
        <taxon>Actinomycetes</taxon>
        <taxon>Micrococcales</taxon>
        <taxon>Intrasporangiaceae</taxon>
        <taxon>Lapillicoccus</taxon>
    </lineage>
</organism>
<dbReference type="PROSITE" id="PS50234">
    <property type="entry name" value="VWFA"/>
    <property type="match status" value="1"/>
</dbReference>
<evidence type="ECO:0000313" key="3">
    <source>
        <dbReference type="EMBL" id="TQJ07016.1"/>
    </source>
</evidence>
<protein>
    <submittedName>
        <fullName evidence="3">Mg-chelatase subunit ChlD</fullName>
    </submittedName>
</protein>
<dbReference type="Proteomes" id="UP000317893">
    <property type="component" value="Unassembled WGS sequence"/>
</dbReference>
<dbReference type="Pfam" id="PF13519">
    <property type="entry name" value="VWA_2"/>
    <property type="match status" value="1"/>
</dbReference>
<evidence type="ECO:0000256" key="1">
    <source>
        <dbReference type="SAM" id="MobiDB-lite"/>
    </source>
</evidence>
<feature type="region of interest" description="Disordered" evidence="1">
    <location>
        <begin position="1"/>
        <end position="42"/>
    </location>
</feature>
<dbReference type="EMBL" id="VFMN01000001">
    <property type="protein sequence ID" value="TQJ07016.1"/>
    <property type="molecule type" value="Genomic_DNA"/>
</dbReference>
<gene>
    <name evidence="3" type="ORF">FB458_0062</name>
</gene>
<proteinExistence type="predicted"/>
<dbReference type="SMART" id="SM00327">
    <property type="entry name" value="VWA"/>
    <property type="match status" value="1"/>
</dbReference>
<keyword evidence="4" id="KW-1185">Reference proteome</keyword>
<dbReference type="AlphaFoldDB" id="A0A542DVD9"/>
<dbReference type="SUPFAM" id="SSF53300">
    <property type="entry name" value="vWA-like"/>
    <property type="match status" value="1"/>
</dbReference>
<evidence type="ECO:0000313" key="4">
    <source>
        <dbReference type="Proteomes" id="UP000317893"/>
    </source>
</evidence>
<feature type="compositionally biased region" description="Basic and acidic residues" evidence="1">
    <location>
        <begin position="20"/>
        <end position="33"/>
    </location>
</feature>
<dbReference type="CDD" id="cd00198">
    <property type="entry name" value="vWFA"/>
    <property type="match status" value="1"/>
</dbReference>
<reference evidence="3 4" key="1">
    <citation type="submission" date="2019-06" db="EMBL/GenBank/DDBJ databases">
        <title>Sequencing the genomes of 1000 actinobacteria strains.</title>
        <authorList>
            <person name="Klenk H.-P."/>
        </authorList>
    </citation>
    <scope>NUCLEOTIDE SEQUENCE [LARGE SCALE GENOMIC DNA]</scope>
    <source>
        <strain evidence="3 4">DSM 18607</strain>
    </source>
</reference>
<dbReference type="RefSeq" id="WP_211355879.1">
    <property type="nucleotide sequence ID" value="NZ_BAAAPR010000018.1"/>
</dbReference>
<dbReference type="Gene3D" id="3.40.50.410">
    <property type="entry name" value="von Willebrand factor, type A domain"/>
    <property type="match status" value="1"/>
</dbReference>
<name>A0A542DVD9_9MICO</name>